<dbReference type="Gene3D" id="1.10.10.60">
    <property type="entry name" value="Homeodomain-like"/>
    <property type="match status" value="1"/>
</dbReference>
<feature type="domain" description="HTH araC/xylS-type" evidence="4">
    <location>
        <begin position="188"/>
        <end position="286"/>
    </location>
</feature>
<dbReference type="InterPro" id="IPR018060">
    <property type="entry name" value="HTH_AraC"/>
</dbReference>
<evidence type="ECO:0000259" key="4">
    <source>
        <dbReference type="PROSITE" id="PS01124"/>
    </source>
</evidence>
<dbReference type="PROSITE" id="PS01124">
    <property type="entry name" value="HTH_ARAC_FAMILY_2"/>
    <property type="match status" value="1"/>
</dbReference>
<dbReference type="InterPro" id="IPR047264">
    <property type="entry name" value="Cupin_HpaA-like_N"/>
</dbReference>
<dbReference type="SUPFAM" id="SSF51182">
    <property type="entry name" value="RmlC-like cupins"/>
    <property type="match status" value="1"/>
</dbReference>
<proteinExistence type="predicted"/>
<keyword evidence="3" id="KW-0804">Transcription</keyword>
<evidence type="ECO:0000313" key="5">
    <source>
        <dbReference type="EMBL" id="MBB4052948.1"/>
    </source>
</evidence>
<comment type="caution">
    <text evidence="5">The sequence shown here is derived from an EMBL/GenBank/DDBJ whole genome shotgun (WGS) entry which is preliminary data.</text>
</comment>
<dbReference type="InterPro" id="IPR014710">
    <property type="entry name" value="RmlC-like_jellyroll"/>
</dbReference>
<keyword evidence="1" id="KW-0805">Transcription regulation</keyword>
<dbReference type="InterPro" id="IPR003313">
    <property type="entry name" value="AraC-bd"/>
</dbReference>
<dbReference type="AlphaFoldDB" id="A0A7W6NCH8"/>
<dbReference type="GO" id="GO:0003700">
    <property type="term" value="F:DNA-binding transcription factor activity"/>
    <property type="evidence" value="ECO:0007669"/>
    <property type="project" value="InterPro"/>
</dbReference>
<dbReference type="Pfam" id="PF02311">
    <property type="entry name" value="AraC_binding"/>
    <property type="match status" value="1"/>
</dbReference>
<evidence type="ECO:0000313" key="6">
    <source>
        <dbReference type="Proteomes" id="UP000547011"/>
    </source>
</evidence>
<dbReference type="SMART" id="SM00342">
    <property type="entry name" value="HTH_ARAC"/>
    <property type="match status" value="1"/>
</dbReference>
<dbReference type="GO" id="GO:0043565">
    <property type="term" value="F:sequence-specific DNA binding"/>
    <property type="evidence" value="ECO:0007669"/>
    <property type="project" value="InterPro"/>
</dbReference>
<dbReference type="InterPro" id="IPR011051">
    <property type="entry name" value="RmlC_Cupin_sf"/>
</dbReference>
<sequence length="290" mass="32937">MDRARNLLHYLNMNSIPTYALYGETEGEARQDWLHWETIQARSRLHDYRIAPHRHDQFFQVLYLTAGRAEMTLDGDDHLLLPESIAVVTAGTVHGYAFSADVRGTVVTLIERDIVGLGVPRPQAMVIHRNCRDIAMALGRLTAEADRPGTGHDVAMRAHLMLLLVALRRADVAAMPSQENGRAAHLVARFRDLVEQQYRHSRRVADYAAAVGISHTHLNRLCRQRLGRSALDVIEQRIALEARRQLLFSTLTIKQIGAELGYDDPAYFSRFMARMFGVPPAVLREQMRRR</sequence>
<evidence type="ECO:0000256" key="2">
    <source>
        <dbReference type="ARBA" id="ARBA00023125"/>
    </source>
</evidence>
<dbReference type="PANTHER" id="PTHR43280:SF32">
    <property type="entry name" value="TRANSCRIPTIONAL REGULATORY PROTEIN"/>
    <property type="match status" value="1"/>
</dbReference>
<reference evidence="5 6" key="1">
    <citation type="submission" date="2020-08" db="EMBL/GenBank/DDBJ databases">
        <title>Genomic Encyclopedia of Type Strains, Phase IV (KMG-IV): sequencing the most valuable type-strain genomes for metagenomic binning, comparative biology and taxonomic classification.</title>
        <authorList>
            <person name="Goeker M."/>
        </authorList>
    </citation>
    <scope>NUCLEOTIDE SEQUENCE [LARGE SCALE GENOMIC DNA]</scope>
    <source>
        <strain evidence="5 6">DSM 23447</strain>
    </source>
</reference>
<evidence type="ECO:0000256" key="1">
    <source>
        <dbReference type="ARBA" id="ARBA00023015"/>
    </source>
</evidence>
<dbReference type="SUPFAM" id="SSF46689">
    <property type="entry name" value="Homeodomain-like"/>
    <property type="match status" value="1"/>
</dbReference>
<gene>
    <name evidence="5" type="ORF">GGR20_002604</name>
</gene>
<dbReference type="RefSeq" id="WP_246349590.1">
    <property type="nucleotide sequence ID" value="NZ_JACIEW010000006.1"/>
</dbReference>
<evidence type="ECO:0000256" key="3">
    <source>
        <dbReference type="ARBA" id="ARBA00023163"/>
    </source>
</evidence>
<dbReference type="InterPro" id="IPR009057">
    <property type="entry name" value="Homeodomain-like_sf"/>
</dbReference>
<accession>A0A7W6NCH8</accession>
<dbReference type="PANTHER" id="PTHR43280">
    <property type="entry name" value="ARAC-FAMILY TRANSCRIPTIONAL REGULATOR"/>
    <property type="match status" value="1"/>
</dbReference>
<organism evidence="5 6">
    <name type="scientific">Devosia subaequoris</name>
    <dbReference type="NCBI Taxonomy" id="395930"/>
    <lineage>
        <taxon>Bacteria</taxon>
        <taxon>Pseudomonadati</taxon>
        <taxon>Pseudomonadota</taxon>
        <taxon>Alphaproteobacteria</taxon>
        <taxon>Hyphomicrobiales</taxon>
        <taxon>Devosiaceae</taxon>
        <taxon>Devosia</taxon>
    </lineage>
</organism>
<dbReference type="Pfam" id="PF12833">
    <property type="entry name" value="HTH_18"/>
    <property type="match status" value="1"/>
</dbReference>
<name>A0A7W6NCH8_9HYPH</name>
<dbReference type="Proteomes" id="UP000547011">
    <property type="component" value="Unassembled WGS sequence"/>
</dbReference>
<dbReference type="CDD" id="cd06999">
    <property type="entry name" value="cupin_HpaA-like_N"/>
    <property type="match status" value="1"/>
</dbReference>
<dbReference type="Gene3D" id="2.60.120.10">
    <property type="entry name" value="Jelly Rolls"/>
    <property type="match status" value="1"/>
</dbReference>
<dbReference type="EMBL" id="JACIEW010000006">
    <property type="protein sequence ID" value="MBB4052948.1"/>
    <property type="molecule type" value="Genomic_DNA"/>
</dbReference>
<keyword evidence="2" id="KW-0238">DNA-binding</keyword>
<keyword evidence="6" id="KW-1185">Reference proteome</keyword>
<protein>
    <submittedName>
        <fullName evidence="5">AraC family transcriptional activator of pobA</fullName>
    </submittedName>
</protein>